<reference evidence="1" key="1">
    <citation type="journal article" date="2015" name="Proc. Natl. Acad. Sci. U.S.A.">
        <title>Networks of energetic and metabolic interactions define dynamics in microbial communities.</title>
        <authorList>
            <person name="Embree M."/>
            <person name="Liu J.K."/>
            <person name="Al-Bassam M.M."/>
            <person name="Zengler K."/>
        </authorList>
    </citation>
    <scope>NUCLEOTIDE SEQUENCE</scope>
</reference>
<gene>
    <name evidence="1" type="ORF">ASZ90_000340</name>
</gene>
<evidence type="ECO:0000313" key="1">
    <source>
        <dbReference type="EMBL" id="KUG29758.1"/>
    </source>
</evidence>
<sequence>MPDYLLMPDDTARALLMERFAAEPRLARFAPDRVLVLGHPALERSVAAIAARTPGQSRALLASHGLGHGPVAGLFLDPVALDDGYGYDAASVLDFVAAWMAGNRPGMAVLVKPHPRQTDFHPGDLAPFSARGIRAVAATGPFEPLAAAVSEVWGMTSLVLVAAHKAGRPIVSFQPGRTALGREQSNPYIEPWVIT</sequence>
<evidence type="ECO:0008006" key="2">
    <source>
        <dbReference type="Google" id="ProtNLM"/>
    </source>
</evidence>
<organism evidence="1">
    <name type="scientific">hydrocarbon metagenome</name>
    <dbReference type="NCBI Taxonomy" id="938273"/>
    <lineage>
        <taxon>unclassified sequences</taxon>
        <taxon>metagenomes</taxon>
        <taxon>ecological metagenomes</taxon>
    </lineage>
</organism>
<protein>
    <recommendedName>
        <fullName evidence="2">Capsule polysaccharide biosynthesis protein</fullName>
    </recommendedName>
</protein>
<dbReference type="EMBL" id="LNQE01000041">
    <property type="protein sequence ID" value="KUG29758.1"/>
    <property type="molecule type" value="Genomic_DNA"/>
</dbReference>
<proteinExistence type="predicted"/>
<name>A0A0W8G9N6_9ZZZZ</name>
<accession>A0A0W8G9N6</accession>
<dbReference type="AlphaFoldDB" id="A0A0W8G9N6"/>
<comment type="caution">
    <text evidence="1">The sequence shown here is derived from an EMBL/GenBank/DDBJ whole genome shotgun (WGS) entry which is preliminary data.</text>
</comment>